<evidence type="ECO:0000313" key="12">
    <source>
        <dbReference type="EMBL" id="SDF91907.1"/>
    </source>
</evidence>
<evidence type="ECO:0000256" key="8">
    <source>
        <dbReference type="ARBA" id="ARBA00023211"/>
    </source>
</evidence>
<evidence type="ECO:0000259" key="11">
    <source>
        <dbReference type="Pfam" id="PF01996"/>
    </source>
</evidence>
<evidence type="ECO:0000256" key="5">
    <source>
        <dbReference type="ARBA" id="ARBA00022958"/>
    </source>
</evidence>
<dbReference type="InterPro" id="IPR000415">
    <property type="entry name" value="Nitroreductase-like"/>
</dbReference>
<reference evidence="13" key="1">
    <citation type="submission" date="2016-10" db="EMBL/GenBank/DDBJ databases">
        <authorList>
            <person name="Varghese N."/>
            <person name="Submissions S."/>
        </authorList>
    </citation>
    <scope>NUCLEOTIDE SEQUENCE [LARGE SCALE GENOMIC DNA]</scope>
    <source>
        <strain evidence="13">CGMCC 4.3506</strain>
    </source>
</reference>
<dbReference type="Gene3D" id="3.90.1660.10">
    <property type="entry name" value="CofE-like domain"/>
    <property type="match status" value="1"/>
</dbReference>
<evidence type="ECO:0000259" key="10">
    <source>
        <dbReference type="Pfam" id="PF00881"/>
    </source>
</evidence>
<organism evidence="12 13">
    <name type="scientific">Lentzea fradiae</name>
    <dbReference type="NCBI Taxonomy" id="200378"/>
    <lineage>
        <taxon>Bacteria</taxon>
        <taxon>Bacillati</taxon>
        <taxon>Actinomycetota</taxon>
        <taxon>Actinomycetes</taxon>
        <taxon>Pseudonocardiales</taxon>
        <taxon>Pseudonocardiaceae</taxon>
        <taxon>Lentzea</taxon>
    </lineage>
</organism>
<dbReference type="NCBIfam" id="NF009810">
    <property type="entry name" value="PRK13294.1"/>
    <property type="match status" value="1"/>
</dbReference>
<feature type="domain" description="Nitroreductase" evidence="10">
    <location>
        <begin position="266"/>
        <end position="433"/>
    </location>
</feature>
<evidence type="ECO:0000256" key="6">
    <source>
        <dbReference type="ARBA" id="ARBA00023002"/>
    </source>
</evidence>
<dbReference type="InterPro" id="IPR029479">
    <property type="entry name" value="Nitroreductase"/>
</dbReference>
<evidence type="ECO:0000256" key="1">
    <source>
        <dbReference type="ARBA" id="ARBA00022598"/>
    </source>
</evidence>
<dbReference type="GO" id="GO:0046872">
    <property type="term" value="F:metal ion binding"/>
    <property type="evidence" value="ECO:0007669"/>
    <property type="project" value="UniProtKB-KW"/>
</dbReference>
<dbReference type="Pfam" id="PF00881">
    <property type="entry name" value="Nitroreductase"/>
    <property type="match status" value="1"/>
</dbReference>
<keyword evidence="2" id="KW-0479">Metal-binding</keyword>
<keyword evidence="7" id="KW-0342">GTP-binding</keyword>
<dbReference type="GO" id="GO:0052618">
    <property type="term" value="F:coenzyme F420-0:L-glutamate ligase activity"/>
    <property type="evidence" value="ECO:0007669"/>
    <property type="project" value="TreeGrafter"/>
</dbReference>
<dbReference type="HAMAP" id="MF_01259">
    <property type="entry name" value="F420_ligase_FbiB"/>
    <property type="match status" value="1"/>
</dbReference>
<dbReference type="InterPro" id="IPR019943">
    <property type="entry name" value="F420_FbiB_C"/>
</dbReference>
<dbReference type="InterPro" id="IPR023661">
    <property type="entry name" value="FbiB"/>
</dbReference>
<keyword evidence="13" id="KW-1185">Reference proteome</keyword>
<keyword evidence="8" id="KW-0464">Manganese</keyword>
<evidence type="ECO:0000256" key="7">
    <source>
        <dbReference type="ARBA" id="ARBA00023134"/>
    </source>
</evidence>
<dbReference type="EMBL" id="FNCC01000004">
    <property type="protein sequence ID" value="SDF91907.1"/>
    <property type="molecule type" value="Genomic_DNA"/>
</dbReference>
<dbReference type="AlphaFoldDB" id="A0A1G7Q012"/>
<accession>A0A1G7Q012</accession>
<keyword evidence="6" id="KW-0560">Oxidoreductase</keyword>
<dbReference type="InterPro" id="IPR002847">
    <property type="entry name" value="F420-0_gamma-glut_ligase-dom"/>
</dbReference>
<sequence>MPRWSSPGSTLADHAAPALELLPVTGLPEFRPGDDLAGAIARAAPWLRDGDVLVVTSKVLSKVEGRLVAVPADPEERDRIRREHVAAESVRVIARKMRTLITENKLGIVQAASGVDASNVAGDEIALLPVDPDGSAAALRGALRGLLGVEVAVVVTDTMGRAWRVGQTDAAIGSSGIRVLHDYAGTVDRHGNQLAVTLVAVADEIAAAADLVKGKLGSVPVAVLRGFEVVDDGSTARDLVRPTEYDLFRLGTEEALAQGRAEAVLMRRSVRFYSPEPVDLDVLKRAVGAALTAPAPHHTKPVRFVLVREKRAELLRAMREQWESDLRGDGFTDEQVARRVRRGDLLVEAPEIVVPFLVRDGAHTYPDDRRADAEKTMFTIAGGAAVQGLLVALAAEGLGSCWVSSTIFCADLVRSVLGVPGDWEPLGAVAVGHPAEPLVPREPLEGLIEL</sequence>
<protein>
    <submittedName>
        <fullName evidence="12">Coenzyme F420-0:L-glutamate ligase / coenzyme F420-1:gamma-L-glutamate ligase</fullName>
    </submittedName>
</protein>
<gene>
    <name evidence="12" type="ORF">SAMN05216553_104176</name>
</gene>
<evidence type="ECO:0000256" key="9">
    <source>
        <dbReference type="ARBA" id="ARBA00023268"/>
    </source>
</evidence>
<dbReference type="PANTHER" id="PTHR47917">
    <property type="match status" value="1"/>
</dbReference>
<dbReference type="Gene3D" id="3.30.1330.100">
    <property type="entry name" value="CofE-like"/>
    <property type="match status" value="1"/>
</dbReference>
<dbReference type="PANTHER" id="PTHR47917:SF1">
    <property type="entry name" value="COENZYME F420:L-GLUTAMATE LIGASE"/>
    <property type="match status" value="1"/>
</dbReference>
<keyword evidence="4" id="KW-0460">Magnesium</keyword>
<dbReference type="InterPro" id="IPR008225">
    <property type="entry name" value="F420-0_g-glutamyl_ligase"/>
</dbReference>
<name>A0A1G7Q012_9PSEU</name>
<dbReference type="Pfam" id="PF01996">
    <property type="entry name" value="F420_ligase"/>
    <property type="match status" value="1"/>
</dbReference>
<dbReference type="NCBIfam" id="TIGR03553">
    <property type="entry name" value="F420_FbiB_CTERM"/>
    <property type="match status" value="1"/>
</dbReference>
<evidence type="ECO:0000256" key="2">
    <source>
        <dbReference type="ARBA" id="ARBA00022723"/>
    </source>
</evidence>
<keyword evidence="5" id="KW-0630">Potassium</keyword>
<dbReference type="Gene3D" id="3.40.109.10">
    <property type="entry name" value="NADH Oxidase"/>
    <property type="match status" value="1"/>
</dbReference>
<dbReference type="GO" id="GO:0016491">
    <property type="term" value="F:oxidoreductase activity"/>
    <property type="evidence" value="ECO:0007669"/>
    <property type="project" value="UniProtKB-KW"/>
</dbReference>
<evidence type="ECO:0000256" key="4">
    <source>
        <dbReference type="ARBA" id="ARBA00022842"/>
    </source>
</evidence>
<evidence type="ECO:0000256" key="3">
    <source>
        <dbReference type="ARBA" id="ARBA00022741"/>
    </source>
</evidence>
<dbReference type="STRING" id="200378.SAMN05216553_104176"/>
<dbReference type="NCBIfam" id="TIGR01916">
    <property type="entry name" value="F420_cofE"/>
    <property type="match status" value="1"/>
</dbReference>
<dbReference type="GO" id="GO:0005525">
    <property type="term" value="F:GTP binding"/>
    <property type="evidence" value="ECO:0007669"/>
    <property type="project" value="UniProtKB-KW"/>
</dbReference>
<dbReference type="SUPFAM" id="SSF144010">
    <property type="entry name" value="CofE-like"/>
    <property type="match status" value="1"/>
</dbReference>
<keyword evidence="3" id="KW-0547">Nucleotide-binding</keyword>
<proteinExistence type="inferred from homology"/>
<dbReference type="SUPFAM" id="SSF55469">
    <property type="entry name" value="FMN-dependent nitroreductase-like"/>
    <property type="match status" value="1"/>
</dbReference>
<keyword evidence="9" id="KW-0511">Multifunctional enzyme</keyword>
<dbReference type="Proteomes" id="UP000199623">
    <property type="component" value="Unassembled WGS sequence"/>
</dbReference>
<feature type="domain" description="Coenzyme F420:L-glutamate ligase-like" evidence="11">
    <location>
        <begin position="27"/>
        <end position="226"/>
    </location>
</feature>
<keyword evidence="1 12" id="KW-0436">Ligase</keyword>
<evidence type="ECO:0000313" key="13">
    <source>
        <dbReference type="Proteomes" id="UP000199623"/>
    </source>
</evidence>